<dbReference type="AlphaFoldDB" id="A0A426T9M5"/>
<dbReference type="Pfam" id="PF19673">
    <property type="entry name" value="DUF6176"/>
    <property type="match status" value="1"/>
</dbReference>
<dbReference type="InterPro" id="IPR046174">
    <property type="entry name" value="DUF6176"/>
</dbReference>
<dbReference type="EMBL" id="RSDO01000029">
    <property type="protein sequence ID" value="RRR50583.1"/>
    <property type="molecule type" value="Genomic_DNA"/>
</dbReference>
<reference evidence="1 2" key="2">
    <citation type="submission" date="2018-12" db="EMBL/GenBank/DDBJ databases">
        <title>Whole-genome sequences of fifteen clinical Streptococcus suis strains isolated from pigs between 2006 and 2018.</title>
        <authorList>
            <person name="Stevens M.J.A."/>
            <person name="Cernela N."/>
            <person name="Spoerry Serrano N."/>
            <person name="Schmitt S."/>
            <person name="Schrenzel J."/>
            <person name="Stephan R."/>
        </authorList>
    </citation>
    <scope>NUCLEOTIDE SEQUENCE [LARGE SCALE GENOMIC DNA]</scope>
    <source>
        <strain evidence="1 2">PP422</strain>
    </source>
</reference>
<proteinExistence type="predicted"/>
<sequence>MKLNVELSRFRVKEGKSAKVDEWMQFLNANMKETLLTLEDEKMYVETIFRETMDGQEFLYWYSIQAEGGITVEDSQSEIDKKHLEYWAECIDPSYGMQDLEPQVVMIPDAIYQTMEELDRNYEPSTEQ</sequence>
<evidence type="ECO:0000313" key="2">
    <source>
        <dbReference type="Proteomes" id="UP000274117"/>
    </source>
</evidence>
<gene>
    <name evidence="1" type="ORF">EI998_10120</name>
</gene>
<organism evidence="1 2">
    <name type="scientific">Streptococcus suis</name>
    <dbReference type="NCBI Taxonomy" id="1307"/>
    <lineage>
        <taxon>Bacteria</taxon>
        <taxon>Bacillati</taxon>
        <taxon>Bacillota</taxon>
        <taxon>Bacilli</taxon>
        <taxon>Lactobacillales</taxon>
        <taxon>Streptococcaceae</taxon>
        <taxon>Streptococcus</taxon>
    </lineage>
</organism>
<reference evidence="1 2" key="1">
    <citation type="submission" date="2018-11" db="EMBL/GenBank/DDBJ databases">
        <authorList>
            <person name="Stevens M.J."/>
            <person name="Cernela N."/>
            <person name="Spoerry Serrano N."/>
            <person name="Schmitt S."/>
            <person name="Schrenzel J."/>
            <person name="Stephan R."/>
        </authorList>
    </citation>
    <scope>NUCLEOTIDE SEQUENCE [LARGE SCALE GENOMIC DNA]</scope>
    <source>
        <strain evidence="1 2">PP422</strain>
    </source>
</reference>
<evidence type="ECO:0000313" key="1">
    <source>
        <dbReference type="EMBL" id="RRR50583.1"/>
    </source>
</evidence>
<dbReference type="Proteomes" id="UP000274117">
    <property type="component" value="Unassembled WGS sequence"/>
</dbReference>
<accession>A0A426T9M5</accession>
<comment type="caution">
    <text evidence="1">The sequence shown here is derived from an EMBL/GenBank/DDBJ whole genome shotgun (WGS) entry which is preliminary data.</text>
</comment>
<protein>
    <submittedName>
        <fullName evidence="1">Uncharacterized protein</fullName>
    </submittedName>
</protein>
<name>A0A426T9M5_STRSU</name>